<evidence type="ECO:0000313" key="20">
    <source>
        <dbReference type="Proteomes" id="UP000007110"/>
    </source>
</evidence>
<keyword evidence="5" id="KW-1133">Transmembrane helix</keyword>
<dbReference type="KEGG" id="spu:594559"/>
<name>A0A7M7RHD1_STRPU</name>
<feature type="binding site" evidence="15">
    <location>
        <position position="192"/>
    </location>
    <ligand>
        <name>3'-phosphoadenylyl sulfate</name>
        <dbReference type="ChEBI" id="CHEBI:58339"/>
    </ligand>
</feature>
<evidence type="ECO:0000256" key="8">
    <source>
        <dbReference type="ARBA" id="ARBA00023157"/>
    </source>
</evidence>
<feature type="binding site" evidence="15">
    <location>
        <begin position="103"/>
        <end position="107"/>
    </location>
    <ligand>
        <name>3'-phosphoadenylyl sulfate</name>
        <dbReference type="ChEBI" id="CHEBI:58339"/>
    </ligand>
</feature>
<dbReference type="InterPro" id="IPR037359">
    <property type="entry name" value="NST/OST"/>
</dbReference>
<dbReference type="PANTHER" id="PTHR10605:SF65">
    <property type="entry name" value="GH20068P"/>
    <property type="match status" value="1"/>
</dbReference>
<dbReference type="GeneID" id="594559"/>
<keyword evidence="3" id="KW-0812">Transmembrane</keyword>
<evidence type="ECO:0000256" key="15">
    <source>
        <dbReference type="PIRSR" id="PIRSR637359-2"/>
    </source>
</evidence>
<evidence type="ECO:0000256" key="2">
    <source>
        <dbReference type="ARBA" id="ARBA00022679"/>
    </source>
</evidence>
<evidence type="ECO:0000256" key="12">
    <source>
        <dbReference type="ARBA" id="ARBA00071906"/>
    </source>
</evidence>
<keyword evidence="20" id="KW-1185">Reference proteome</keyword>
<evidence type="ECO:0000313" key="19">
    <source>
        <dbReference type="EnsemblMetazoa" id="XP_799088"/>
    </source>
</evidence>
<feature type="binding site" evidence="15">
    <location>
        <position position="292"/>
    </location>
    <ligand>
        <name>3'-phosphoadenylyl sulfate</name>
        <dbReference type="ChEBI" id="CHEBI:58339"/>
    </ligand>
</feature>
<evidence type="ECO:0000256" key="10">
    <source>
        <dbReference type="ARBA" id="ARBA00052516"/>
    </source>
</evidence>
<protein>
    <recommendedName>
        <fullName evidence="12">Heparan sulfate glucosamine 3-O-sulfotransferase 5</fullName>
        <ecNumber evidence="11">2.8.2.23</ecNumber>
    </recommendedName>
    <alternativeName>
        <fullName evidence="13">Heparan sulfate D-glucosaminyl 3-O-sulfotransferase 5</fullName>
    </alternativeName>
</protein>
<evidence type="ECO:0000256" key="17">
    <source>
        <dbReference type="SAM" id="Coils"/>
    </source>
</evidence>
<dbReference type="RefSeq" id="XP_799088.1">
    <property type="nucleotide sequence ID" value="XM_793995.5"/>
</dbReference>
<feature type="domain" description="Sulfotransferase" evidence="18">
    <location>
        <begin position="94"/>
        <end position="326"/>
    </location>
</feature>
<keyword evidence="8 16" id="KW-1015">Disulfide bond</keyword>
<evidence type="ECO:0000256" key="3">
    <source>
        <dbReference type="ARBA" id="ARBA00022692"/>
    </source>
</evidence>
<dbReference type="Proteomes" id="UP000007110">
    <property type="component" value="Unassembled WGS sequence"/>
</dbReference>
<keyword evidence="7" id="KW-0472">Membrane</keyword>
<dbReference type="GO" id="GO:0008467">
    <property type="term" value="F:[heparan sulfate]-glucosamine 3-sulfotransferase activity"/>
    <property type="evidence" value="ECO:0000318"/>
    <property type="project" value="GO_Central"/>
</dbReference>
<keyword evidence="4" id="KW-0735">Signal-anchor</keyword>
<evidence type="ECO:0000256" key="9">
    <source>
        <dbReference type="ARBA" id="ARBA00023180"/>
    </source>
</evidence>
<evidence type="ECO:0000256" key="7">
    <source>
        <dbReference type="ARBA" id="ARBA00023136"/>
    </source>
</evidence>
<keyword evidence="9" id="KW-0325">Glycoprotein</keyword>
<evidence type="ECO:0000256" key="4">
    <source>
        <dbReference type="ARBA" id="ARBA00022968"/>
    </source>
</evidence>
<feature type="binding site" evidence="15">
    <location>
        <position position="184"/>
    </location>
    <ligand>
        <name>3'-phosphoadenylyl sulfate</name>
        <dbReference type="ChEBI" id="CHEBI:58339"/>
    </ligand>
</feature>
<dbReference type="InterPro" id="IPR000863">
    <property type="entry name" value="Sulfotransferase_dom"/>
</dbReference>
<dbReference type="PANTHER" id="PTHR10605">
    <property type="entry name" value="HEPARAN SULFATE SULFOTRANSFERASE"/>
    <property type="match status" value="1"/>
</dbReference>
<organism evidence="19 20">
    <name type="scientific">Strongylocentrotus purpuratus</name>
    <name type="common">Purple sea urchin</name>
    <dbReference type="NCBI Taxonomy" id="7668"/>
    <lineage>
        <taxon>Eukaryota</taxon>
        <taxon>Metazoa</taxon>
        <taxon>Echinodermata</taxon>
        <taxon>Eleutherozoa</taxon>
        <taxon>Echinozoa</taxon>
        <taxon>Echinoidea</taxon>
        <taxon>Euechinoidea</taxon>
        <taxon>Echinacea</taxon>
        <taxon>Camarodonta</taxon>
        <taxon>Echinidea</taxon>
        <taxon>Strongylocentrotidae</taxon>
        <taxon>Strongylocentrotus</taxon>
    </lineage>
</organism>
<dbReference type="AlphaFoldDB" id="A0A7M7RHD1"/>
<dbReference type="InterPro" id="IPR027417">
    <property type="entry name" value="P-loop_NTPase"/>
</dbReference>
<evidence type="ECO:0000256" key="5">
    <source>
        <dbReference type="ARBA" id="ARBA00022989"/>
    </source>
</evidence>
<dbReference type="SUPFAM" id="SSF52540">
    <property type="entry name" value="P-loop containing nucleoside triphosphate hydrolases"/>
    <property type="match status" value="1"/>
</dbReference>
<sequence>MICDIMKILHHHVLSKRRVLAAALVIAAFLLLLSTDQISDKEKMRKLLCTLYGDEKKAVYENNVNDLQASVDRINDEISLLSAEHTGSFEQRLPQAIVMGVRKCGTRALLEMLRLHPSIAAAKPELHFFDDHYEKGLTWYRKQMPFSYADQITMEKTPAYFITSEAPDRIYRMNSSIKLLAIVRDPTVRTISDYTQISSHISNKNRNFPRFEDKVLVNGEIDTSYQAIKTSIYASYVKNWYEYFPDSQIMFVDGAKLIVDPLPEMKRVEQFLGLQDYFNGKEFVYNETKGFYCLKKKKLKCLGSSKGQSHPDVDPKVLRKLQDFFRPYNRKFFDLVGRKFDWELI</sequence>
<reference evidence="20" key="1">
    <citation type="submission" date="2015-02" db="EMBL/GenBank/DDBJ databases">
        <title>Genome sequencing for Strongylocentrotus purpuratus.</title>
        <authorList>
            <person name="Murali S."/>
            <person name="Liu Y."/>
            <person name="Vee V."/>
            <person name="English A."/>
            <person name="Wang M."/>
            <person name="Skinner E."/>
            <person name="Han Y."/>
            <person name="Muzny D.M."/>
            <person name="Worley K.C."/>
            <person name="Gibbs R.A."/>
        </authorList>
    </citation>
    <scope>NUCLEOTIDE SEQUENCE</scope>
</reference>
<dbReference type="FunCoup" id="A0A7M7RHD1">
    <property type="interactions" value="3"/>
</dbReference>
<dbReference type="OrthoDB" id="411451at2759"/>
<evidence type="ECO:0000256" key="16">
    <source>
        <dbReference type="PIRSR" id="PIRSR637359-3"/>
    </source>
</evidence>
<dbReference type="FunFam" id="3.40.50.300:FF:000603">
    <property type="entry name" value="Sulfotransferase"/>
    <property type="match status" value="1"/>
</dbReference>
<feature type="binding site" evidence="15">
    <location>
        <begin position="306"/>
        <end position="310"/>
    </location>
    <ligand>
        <name>3'-phosphoadenylyl sulfate</name>
        <dbReference type="ChEBI" id="CHEBI:58339"/>
    </ligand>
</feature>
<dbReference type="EC" id="2.8.2.23" evidence="11"/>
<evidence type="ECO:0000256" key="14">
    <source>
        <dbReference type="PIRSR" id="PIRSR637359-1"/>
    </source>
</evidence>
<dbReference type="Gene3D" id="3.40.50.300">
    <property type="entry name" value="P-loop containing nucleotide triphosphate hydrolases"/>
    <property type="match status" value="1"/>
</dbReference>
<evidence type="ECO:0000256" key="6">
    <source>
        <dbReference type="ARBA" id="ARBA00023034"/>
    </source>
</evidence>
<accession>A0A7M7RHD1</accession>
<feature type="disulfide bond" evidence="16">
    <location>
        <begin position="293"/>
        <end position="301"/>
    </location>
</feature>
<dbReference type="Pfam" id="PF00685">
    <property type="entry name" value="Sulfotransfer_1"/>
    <property type="match status" value="1"/>
</dbReference>
<evidence type="ECO:0000256" key="13">
    <source>
        <dbReference type="ARBA" id="ARBA00077477"/>
    </source>
</evidence>
<comment type="catalytic activity">
    <reaction evidence="10">
        <text>alpha-D-glucosaminyl-[heparan sulfate](n) + 3'-phosphoadenylyl sulfate = 3-sulfo-alpha-D-glucosaminyl-[heparan sulfate](n) + adenosine 3',5'-bisphosphate + H(+)</text>
        <dbReference type="Rhea" id="RHEA:15461"/>
        <dbReference type="Rhea" id="RHEA-COMP:9830"/>
        <dbReference type="Rhea" id="RHEA-COMP:9831"/>
        <dbReference type="ChEBI" id="CHEBI:15378"/>
        <dbReference type="ChEBI" id="CHEBI:58339"/>
        <dbReference type="ChEBI" id="CHEBI:58343"/>
        <dbReference type="ChEBI" id="CHEBI:58388"/>
        <dbReference type="ChEBI" id="CHEBI:70975"/>
        <dbReference type="EC" id="2.8.2.23"/>
    </reaction>
</comment>
<keyword evidence="2" id="KW-0808">Transferase</keyword>
<feature type="coiled-coil region" evidence="17">
    <location>
        <begin position="57"/>
        <end position="84"/>
    </location>
</feature>
<evidence type="ECO:0000259" key="18">
    <source>
        <dbReference type="Pfam" id="PF00685"/>
    </source>
</evidence>
<dbReference type="InParanoid" id="A0A7M7RHD1"/>
<dbReference type="EnsemblMetazoa" id="XM_793995">
    <property type="protein sequence ID" value="XP_799088"/>
    <property type="gene ID" value="LOC594559"/>
</dbReference>
<dbReference type="OMA" id="ISLYHTY"/>
<reference evidence="19" key="2">
    <citation type="submission" date="2021-01" db="UniProtKB">
        <authorList>
            <consortium name="EnsemblMetazoa"/>
        </authorList>
    </citation>
    <scope>IDENTIFICATION</scope>
</reference>
<evidence type="ECO:0000256" key="1">
    <source>
        <dbReference type="ARBA" id="ARBA00004323"/>
    </source>
</evidence>
<comment type="subcellular location">
    <subcellularLocation>
        <location evidence="1">Golgi apparatus membrane</location>
        <topology evidence="1">Single-pass type II membrane protein</topology>
    </subcellularLocation>
</comment>
<evidence type="ECO:0000256" key="11">
    <source>
        <dbReference type="ARBA" id="ARBA00066719"/>
    </source>
</evidence>
<keyword evidence="6" id="KW-0333">Golgi apparatus</keyword>
<proteinExistence type="predicted"/>
<feature type="active site" description="For sulfotransferase activity" evidence="14">
    <location>
        <position position="103"/>
    </location>
</feature>
<keyword evidence="17" id="KW-0175">Coiled coil</keyword>
<dbReference type="GO" id="GO:0000139">
    <property type="term" value="C:Golgi membrane"/>
    <property type="evidence" value="ECO:0007669"/>
    <property type="project" value="UniProtKB-SubCell"/>
</dbReference>